<reference evidence="2" key="1">
    <citation type="journal article" date="2019" name="Int. J. Syst. Evol. Microbiol.">
        <title>The Global Catalogue of Microorganisms (GCM) 10K type strain sequencing project: providing services to taxonomists for standard genome sequencing and annotation.</title>
        <authorList>
            <consortium name="The Broad Institute Genomics Platform"/>
            <consortium name="The Broad Institute Genome Sequencing Center for Infectious Disease"/>
            <person name="Wu L."/>
            <person name="Ma J."/>
        </authorList>
    </citation>
    <scope>NUCLEOTIDE SEQUENCE [LARGE SCALE GENOMIC DNA]</scope>
    <source>
        <strain evidence="2">JCM 11269</strain>
    </source>
</reference>
<gene>
    <name evidence="1" type="ORF">GCM10009564_06570</name>
</gene>
<comment type="caution">
    <text evidence="1">The sequence shown here is derived from an EMBL/GenBank/DDBJ whole genome shotgun (WGS) entry which is preliminary data.</text>
</comment>
<proteinExistence type="predicted"/>
<keyword evidence="2" id="KW-1185">Reference proteome</keyword>
<evidence type="ECO:0000313" key="2">
    <source>
        <dbReference type="Proteomes" id="UP001501072"/>
    </source>
</evidence>
<accession>A0ABP4DA49</accession>
<dbReference type="EMBL" id="BAAAHU010000003">
    <property type="protein sequence ID" value="GAA1004466.1"/>
    <property type="molecule type" value="Genomic_DNA"/>
</dbReference>
<name>A0ABP4DA49_9ACTN</name>
<dbReference type="RefSeq" id="WP_346072011.1">
    <property type="nucleotide sequence ID" value="NZ_BAAAHU010000003.1"/>
</dbReference>
<evidence type="ECO:0000313" key="1">
    <source>
        <dbReference type="EMBL" id="GAA1004466.1"/>
    </source>
</evidence>
<sequence length="266" mass="28465">MPGVEHALLKALGALKGEDVGPLTIGLSLPGPCVRDGVTHHVQRLFAVSVDLWPSGAATTTLHTFSDAWMSHDVRGHRQPDVRRENAPRPTAALSAVTELTGAPVEPWDPGGHGVPTEDGFGELPDDDPDLLDSWYMFEIPRRTERLEGRVPQGAARFETTTESPVDSVEVRSKGRVLGYLWAAEEGDAAGCEPKNSSGHAAFDAAVDWLTRLSEAKRRGLSPSEALCEAMNRQGTERFIAWAALNTGHRSRCSPTGPAGCGEASA</sequence>
<protein>
    <submittedName>
        <fullName evidence="1">Uncharacterized protein</fullName>
    </submittedName>
</protein>
<organism evidence="1 2">
    <name type="scientific">Streptomyces thermogriseus</name>
    <dbReference type="NCBI Taxonomy" id="75292"/>
    <lineage>
        <taxon>Bacteria</taxon>
        <taxon>Bacillati</taxon>
        <taxon>Actinomycetota</taxon>
        <taxon>Actinomycetes</taxon>
        <taxon>Kitasatosporales</taxon>
        <taxon>Streptomycetaceae</taxon>
        <taxon>Streptomyces</taxon>
    </lineage>
</organism>
<dbReference type="Proteomes" id="UP001501072">
    <property type="component" value="Unassembled WGS sequence"/>
</dbReference>